<organism evidence="1 2">
    <name type="scientific">Somion occarium</name>
    <dbReference type="NCBI Taxonomy" id="3059160"/>
    <lineage>
        <taxon>Eukaryota</taxon>
        <taxon>Fungi</taxon>
        <taxon>Dikarya</taxon>
        <taxon>Basidiomycota</taxon>
        <taxon>Agaricomycotina</taxon>
        <taxon>Agaricomycetes</taxon>
        <taxon>Polyporales</taxon>
        <taxon>Cerrenaceae</taxon>
        <taxon>Somion</taxon>
    </lineage>
</organism>
<dbReference type="EMBL" id="OZ037945">
    <property type="protein sequence ID" value="CAL1701745.1"/>
    <property type="molecule type" value="Genomic_DNA"/>
</dbReference>
<evidence type="ECO:0000313" key="1">
    <source>
        <dbReference type="EMBL" id="CAL1701745.1"/>
    </source>
</evidence>
<dbReference type="Proteomes" id="UP001497453">
    <property type="component" value="Chromosome 2"/>
</dbReference>
<accession>A0ABP1D1H8</accession>
<gene>
    <name evidence="1" type="ORF">GFSPODELE1_LOCUS3735</name>
</gene>
<name>A0ABP1D1H8_9APHY</name>
<proteinExistence type="predicted"/>
<evidence type="ECO:0000313" key="2">
    <source>
        <dbReference type="Proteomes" id="UP001497453"/>
    </source>
</evidence>
<reference evidence="2" key="1">
    <citation type="submission" date="2024-04" db="EMBL/GenBank/DDBJ databases">
        <authorList>
            <person name="Shaw F."/>
            <person name="Minotto A."/>
        </authorList>
    </citation>
    <scope>NUCLEOTIDE SEQUENCE [LARGE SCALE GENOMIC DNA]</scope>
</reference>
<sequence>MDGLLVDEADACLFRPVSPVDFVDEPGVNDHRDRRLDERGRTVDERVERGSPYGVIGVGGISKSSATIVAGVGESGREPAVPPRTLRPWIFASTMEAVGDYLFGNGQKRSLRWTFLVKVLENVAAHDDMVLFGRARISPSSVCVDFANTATEQIR</sequence>
<protein>
    <submittedName>
        <fullName evidence="1">Uncharacterized protein</fullName>
    </submittedName>
</protein>
<keyword evidence="2" id="KW-1185">Reference proteome</keyword>